<dbReference type="GO" id="GO:0004622">
    <property type="term" value="F:phosphatidylcholine lysophospholipase activity"/>
    <property type="evidence" value="ECO:0007669"/>
    <property type="project" value="TreeGrafter"/>
</dbReference>
<keyword evidence="4" id="KW-1185">Reference proteome</keyword>
<dbReference type="EMBL" id="JAULSN010000026">
    <property type="protein sequence ID" value="KAK3358267.1"/>
    <property type="molecule type" value="Genomic_DNA"/>
</dbReference>
<dbReference type="SUPFAM" id="SSF52266">
    <property type="entry name" value="SGNH hydrolase"/>
    <property type="match status" value="1"/>
</dbReference>
<dbReference type="InterPro" id="IPR036514">
    <property type="entry name" value="SGNH_hydro_sf"/>
</dbReference>
<reference evidence="3" key="1">
    <citation type="journal article" date="2023" name="Mol. Phylogenet. Evol.">
        <title>Genome-scale phylogeny and comparative genomics of the fungal order Sordariales.</title>
        <authorList>
            <person name="Hensen N."/>
            <person name="Bonometti L."/>
            <person name="Westerberg I."/>
            <person name="Brannstrom I.O."/>
            <person name="Guillou S."/>
            <person name="Cros-Aarteil S."/>
            <person name="Calhoun S."/>
            <person name="Haridas S."/>
            <person name="Kuo A."/>
            <person name="Mondo S."/>
            <person name="Pangilinan J."/>
            <person name="Riley R."/>
            <person name="LaButti K."/>
            <person name="Andreopoulos B."/>
            <person name="Lipzen A."/>
            <person name="Chen C."/>
            <person name="Yan M."/>
            <person name="Daum C."/>
            <person name="Ng V."/>
            <person name="Clum A."/>
            <person name="Steindorff A."/>
            <person name="Ohm R.A."/>
            <person name="Martin F."/>
            <person name="Silar P."/>
            <person name="Natvig D.O."/>
            <person name="Lalanne C."/>
            <person name="Gautier V."/>
            <person name="Ament-Velasquez S.L."/>
            <person name="Kruys A."/>
            <person name="Hutchinson M.I."/>
            <person name="Powell A.J."/>
            <person name="Barry K."/>
            <person name="Miller A.N."/>
            <person name="Grigoriev I.V."/>
            <person name="Debuchy R."/>
            <person name="Gladieux P."/>
            <person name="Hiltunen Thoren M."/>
            <person name="Johannesson H."/>
        </authorList>
    </citation>
    <scope>NUCLEOTIDE SEQUENCE</scope>
    <source>
        <strain evidence="3">CBS 958.72</strain>
    </source>
</reference>
<evidence type="ECO:0000313" key="3">
    <source>
        <dbReference type="EMBL" id="KAK3358267.1"/>
    </source>
</evidence>
<feature type="domain" description="SGNH hydrolase-type esterase" evidence="2">
    <location>
        <begin position="3"/>
        <end position="182"/>
    </location>
</feature>
<dbReference type="AlphaFoldDB" id="A0AAE0JR92"/>
<comment type="caution">
    <text evidence="3">The sequence shown here is derived from an EMBL/GenBank/DDBJ whole genome shotgun (WGS) entry which is preliminary data.</text>
</comment>
<evidence type="ECO:0000313" key="4">
    <source>
        <dbReference type="Proteomes" id="UP001287356"/>
    </source>
</evidence>
<reference evidence="3" key="2">
    <citation type="submission" date="2023-06" db="EMBL/GenBank/DDBJ databases">
        <authorList>
            <consortium name="Lawrence Berkeley National Laboratory"/>
            <person name="Haridas S."/>
            <person name="Hensen N."/>
            <person name="Bonometti L."/>
            <person name="Westerberg I."/>
            <person name="Brannstrom I.O."/>
            <person name="Guillou S."/>
            <person name="Cros-Aarteil S."/>
            <person name="Calhoun S."/>
            <person name="Kuo A."/>
            <person name="Mondo S."/>
            <person name="Pangilinan J."/>
            <person name="Riley R."/>
            <person name="Labutti K."/>
            <person name="Andreopoulos B."/>
            <person name="Lipzen A."/>
            <person name="Chen C."/>
            <person name="Yanf M."/>
            <person name="Daum C."/>
            <person name="Ng V."/>
            <person name="Clum A."/>
            <person name="Steindorff A."/>
            <person name="Ohm R."/>
            <person name="Martin F."/>
            <person name="Silar P."/>
            <person name="Natvig D."/>
            <person name="Lalanne C."/>
            <person name="Gautier V."/>
            <person name="Ament-Velasquez S.L."/>
            <person name="Kruys A."/>
            <person name="Hutchinson M.I."/>
            <person name="Powell A.J."/>
            <person name="Barry K."/>
            <person name="Miller A.N."/>
            <person name="Grigoriev I.V."/>
            <person name="Debuchy R."/>
            <person name="Gladieux P."/>
            <person name="Thoren M.H."/>
            <person name="Johannesson H."/>
        </authorList>
    </citation>
    <scope>NUCLEOTIDE SEQUENCE</scope>
    <source>
        <strain evidence="3">CBS 958.72</strain>
    </source>
</reference>
<feature type="compositionally biased region" description="Basic and acidic residues" evidence="1">
    <location>
        <begin position="73"/>
        <end position="85"/>
    </location>
</feature>
<dbReference type="InterPro" id="IPR051532">
    <property type="entry name" value="Ester_Hydrolysis_Enzymes"/>
</dbReference>
<dbReference type="PANTHER" id="PTHR30383">
    <property type="entry name" value="THIOESTERASE 1/PROTEASE 1/LYSOPHOSPHOLIPASE L1"/>
    <property type="match status" value="1"/>
</dbReference>
<sequence length="198" mass="20661">MPLGDSITGSPGCWRALLWRKLQAAGVTNTKFVGTAGAGAGSRTTGANEGHGGSWRRASWPTSSCRAAGADAPGRRHDASRHQRRLDNKPADDILAAFSAMVDWMRASKPGMKILVAQIIPMNPPNCKDCGARVVALNKAIPAWAANATSPASPVTVVDCWTGFDPAKDTGDGVHPNSAGNEKMATCWFAPLVAAIKG</sequence>
<feature type="region of interest" description="Disordered" evidence="1">
    <location>
        <begin position="34"/>
        <end position="85"/>
    </location>
</feature>
<accession>A0AAE0JR92</accession>
<dbReference type="Gene3D" id="3.40.50.1110">
    <property type="entry name" value="SGNH hydrolase"/>
    <property type="match status" value="2"/>
</dbReference>
<organism evidence="3 4">
    <name type="scientific">Lasiosphaeria ovina</name>
    <dbReference type="NCBI Taxonomy" id="92902"/>
    <lineage>
        <taxon>Eukaryota</taxon>
        <taxon>Fungi</taxon>
        <taxon>Dikarya</taxon>
        <taxon>Ascomycota</taxon>
        <taxon>Pezizomycotina</taxon>
        <taxon>Sordariomycetes</taxon>
        <taxon>Sordariomycetidae</taxon>
        <taxon>Sordariales</taxon>
        <taxon>Lasiosphaeriaceae</taxon>
        <taxon>Lasiosphaeria</taxon>
    </lineage>
</organism>
<evidence type="ECO:0000256" key="1">
    <source>
        <dbReference type="SAM" id="MobiDB-lite"/>
    </source>
</evidence>
<evidence type="ECO:0000259" key="2">
    <source>
        <dbReference type="Pfam" id="PF13472"/>
    </source>
</evidence>
<dbReference type="InterPro" id="IPR013830">
    <property type="entry name" value="SGNH_hydro"/>
</dbReference>
<dbReference type="PANTHER" id="PTHR30383:SF2">
    <property type="entry name" value="CELLULOSE-BINDING PROTEIN"/>
    <property type="match status" value="1"/>
</dbReference>
<gene>
    <name evidence="3" type="ORF">B0T24DRAFT_725557</name>
</gene>
<dbReference type="Proteomes" id="UP001287356">
    <property type="component" value="Unassembled WGS sequence"/>
</dbReference>
<keyword evidence="3" id="KW-0378">Hydrolase</keyword>
<name>A0AAE0JR92_9PEZI</name>
<protein>
    <submittedName>
        <fullName evidence="3">SGNH hydrolase-type esterase domain-containing protein</fullName>
    </submittedName>
</protein>
<proteinExistence type="predicted"/>
<dbReference type="Pfam" id="PF13472">
    <property type="entry name" value="Lipase_GDSL_2"/>
    <property type="match status" value="1"/>
</dbReference>